<gene>
    <name evidence="2" type="ORF">H1P_4450001</name>
</gene>
<evidence type="ECO:0000313" key="3">
    <source>
        <dbReference type="Proteomes" id="UP000320055"/>
    </source>
</evidence>
<feature type="region of interest" description="Disordered" evidence="1">
    <location>
        <begin position="509"/>
        <end position="537"/>
    </location>
</feature>
<sequence>MSFSPLFPENQENHQPTLQEQLLRDKLYTLFSHAWDFIIKERPESDWKTVKKYCLTKEKLWYKFTDLLQTIGIRFGQYTKHTVVDVDRWGLIHPYTNEEAYHRLKGALEAIGLINSVTVRSSESEGLHLYYFFKEAVPTFKLACSLRWALEQAGFTIKPGHLELFPNTKHFKKHHKGKKREFSYYNGHRLPLQQGSCLLDKDFTPYSNKLEHFFQAAEVSAQNNDLELLSSTFEEADTWFKQTYRSYASKGNNSDYQDWLKNSTRYIAEGWTDNHQTNDLLLTIANVGVKAHHLEGEELAQFIEDTAVAAPGYYPHCRHRHEIKQRSRDVARSAEKYWRAYPSRPRRSFTYQEMVERLEKRSHKPNLNEVKRDRASQRITDTVAHLSETLQALPRTVKTLMKLIRETSKQLFGISVSDKTLKKESNLPLWHPRFLKQQEGNPYATTAAAQEERTEPAQTVCSKKLTEQVMQQESVSELPVVAPPSPPEPHRVPEPVVPQEVLQADPLPTRHQESGATPSCVVRKNDPVSESPETNTSNGCNNRGYTLSLMKGIMCFRVAEMLFQLFQRAYCTAVMDTPGLDLVYQNGEGRTVNGLVYGVKLRKLP</sequence>
<feature type="region of interest" description="Disordered" evidence="1">
    <location>
        <begin position="472"/>
        <end position="491"/>
    </location>
</feature>
<reference evidence="2 3" key="1">
    <citation type="submission" date="2019-01" db="EMBL/GenBank/DDBJ databases">
        <authorList>
            <person name="Brito A."/>
        </authorList>
    </citation>
    <scope>NUCLEOTIDE SEQUENCE [LARGE SCALE GENOMIC DNA]</scope>
    <source>
        <strain evidence="2">1</strain>
    </source>
</reference>
<keyword evidence="3" id="KW-1185">Reference proteome</keyword>
<proteinExistence type="predicted"/>
<accession>A0A563VYF1</accession>
<evidence type="ECO:0000256" key="1">
    <source>
        <dbReference type="SAM" id="MobiDB-lite"/>
    </source>
</evidence>
<name>A0A563VYF1_9CYAN</name>
<dbReference type="AlphaFoldDB" id="A0A563VYF1"/>
<dbReference type="EMBL" id="CAACVJ010000385">
    <property type="protein sequence ID" value="VEP16407.1"/>
    <property type="molecule type" value="Genomic_DNA"/>
</dbReference>
<dbReference type="Proteomes" id="UP000320055">
    <property type="component" value="Unassembled WGS sequence"/>
</dbReference>
<evidence type="ECO:0000313" key="2">
    <source>
        <dbReference type="EMBL" id="VEP16407.1"/>
    </source>
</evidence>
<protein>
    <submittedName>
        <fullName evidence="2">Uncharacterized protein</fullName>
    </submittedName>
</protein>
<organism evidence="2 3">
    <name type="scientific">Hyella patelloides LEGE 07179</name>
    <dbReference type="NCBI Taxonomy" id="945734"/>
    <lineage>
        <taxon>Bacteria</taxon>
        <taxon>Bacillati</taxon>
        <taxon>Cyanobacteriota</taxon>
        <taxon>Cyanophyceae</taxon>
        <taxon>Pleurocapsales</taxon>
        <taxon>Hyellaceae</taxon>
        <taxon>Hyella</taxon>
    </lineage>
</organism>